<dbReference type="Proteomes" id="UP000193711">
    <property type="component" value="Unassembled WGS sequence"/>
</dbReference>
<evidence type="ECO:0000313" key="1">
    <source>
        <dbReference type="EMBL" id="SMH38158.1"/>
    </source>
</evidence>
<evidence type="ECO:0000313" key="2">
    <source>
        <dbReference type="Proteomes" id="UP000193711"/>
    </source>
</evidence>
<proteinExistence type="predicted"/>
<dbReference type="EMBL" id="FXBM01000001">
    <property type="protein sequence ID" value="SMH38158.1"/>
    <property type="molecule type" value="Genomic_DNA"/>
</dbReference>
<gene>
    <name evidence="1" type="ORF">SAMN06295885_1453</name>
</gene>
<organism evidence="1 2">
    <name type="scientific">Rathayibacter oskolensis</name>
    <dbReference type="NCBI Taxonomy" id="1891671"/>
    <lineage>
        <taxon>Bacteria</taxon>
        <taxon>Bacillati</taxon>
        <taxon>Actinomycetota</taxon>
        <taxon>Actinomycetes</taxon>
        <taxon>Micrococcales</taxon>
        <taxon>Microbacteriaceae</taxon>
        <taxon>Rathayibacter</taxon>
    </lineage>
</organism>
<name>A0A1X7NL14_9MICO</name>
<accession>A0A1X7NL14</accession>
<protein>
    <recommendedName>
        <fullName evidence="3">Galactose mutarotase</fullName>
    </recommendedName>
</protein>
<sequence length="326" mass="34383">MSIVVERRGSPELPLLAVTTPELALVFAPACGGRLLSLRASGRELLWQNPELIDAALGPAVPVAAWPAGTGGMSTWANPGGAKTWPAPQGWSGPDEWAGPPDPVLDSGEWSAEWTREPHVVEVVLTSPDDPRSGLRVTRRFRVPATGSSFLERVTFENVSALDRRWAIWEVCQVATAPEGRPVEGAAVVVAHDRDPLELDLGSYEGAVSSHTEGQDVLLPLGTGVAKRGYPRASGSAEYREPSGASLRLATDQEAGGEWPDGGSIVEVWLQRPTAAPIDALAGLHPSAHLVELEVLGPLTALPPGARSELEITWTASGPRSPAGGR</sequence>
<dbReference type="STRING" id="1891671.SAMN06295885_1453"/>
<dbReference type="AlphaFoldDB" id="A0A1X7NL14"/>
<reference evidence="2" key="1">
    <citation type="submission" date="2017-04" db="EMBL/GenBank/DDBJ databases">
        <authorList>
            <person name="Varghese N."/>
            <person name="Submissions S."/>
        </authorList>
    </citation>
    <scope>NUCLEOTIDE SEQUENCE [LARGE SCALE GENOMIC DNA]</scope>
    <source>
        <strain evidence="2">VKM Ac-2121</strain>
    </source>
</reference>
<dbReference type="OrthoDB" id="174931at2"/>
<dbReference type="RefSeq" id="WP_085475832.1">
    <property type="nucleotide sequence ID" value="NZ_FXBM01000001.1"/>
</dbReference>
<evidence type="ECO:0008006" key="3">
    <source>
        <dbReference type="Google" id="ProtNLM"/>
    </source>
</evidence>
<keyword evidence="2" id="KW-1185">Reference proteome</keyword>